<dbReference type="HOGENOM" id="CLU_2379873_0_0_10"/>
<protein>
    <submittedName>
        <fullName evidence="2">Uncharacterized protein</fullName>
    </submittedName>
</protein>
<keyword evidence="3" id="KW-1185">Reference proteome</keyword>
<dbReference type="PATRIC" id="fig|717959.3.peg.1515"/>
<evidence type="ECO:0000256" key="1">
    <source>
        <dbReference type="SAM" id="MobiDB-lite"/>
    </source>
</evidence>
<organism evidence="2 3">
    <name type="scientific">Alistipes shahii WAL 8301</name>
    <dbReference type="NCBI Taxonomy" id="717959"/>
    <lineage>
        <taxon>Bacteria</taxon>
        <taxon>Pseudomonadati</taxon>
        <taxon>Bacteroidota</taxon>
        <taxon>Bacteroidia</taxon>
        <taxon>Bacteroidales</taxon>
        <taxon>Rikenellaceae</taxon>
        <taxon>Alistipes</taxon>
    </lineage>
</organism>
<evidence type="ECO:0000313" key="2">
    <source>
        <dbReference type="EMBL" id="CBK65105.1"/>
    </source>
</evidence>
<gene>
    <name evidence="2" type="ORF">AL1_30050</name>
</gene>
<proteinExistence type="predicted"/>
<name>D4IQ93_9BACT</name>
<feature type="region of interest" description="Disordered" evidence="1">
    <location>
        <begin position="51"/>
        <end position="94"/>
    </location>
</feature>
<evidence type="ECO:0000313" key="3">
    <source>
        <dbReference type="Proteomes" id="UP000008794"/>
    </source>
</evidence>
<reference evidence="2 3" key="1">
    <citation type="submission" date="2010-03" db="EMBL/GenBank/DDBJ databases">
        <title>The genome sequence of Alistipes shahii WAL 8301.</title>
        <authorList>
            <consortium name="metaHIT consortium -- http://www.metahit.eu/"/>
            <person name="Pajon A."/>
            <person name="Turner K."/>
            <person name="Parkhill J."/>
        </authorList>
    </citation>
    <scope>NUCLEOTIDE SEQUENCE [LARGE SCALE GENOMIC DNA]</scope>
    <source>
        <strain evidence="2 3">WAL 8301</strain>
    </source>
</reference>
<dbReference type="EMBL" id="FP929032">
    <property type="protein sequence ID" value="CBK65105.1"/>
    <property type="molecule type" value="Genomic_DNA"/>
</dbReference>
<reference evidence="2 3" key="2">
    <citation type="submission" date="2010-03" db="EMBL/GenBank/DDBJ databases">
        <authorList>
            <person name="Pajon A."/>
        </authorList>
    </citation>
    <scope>NUCLEOTIDE SEQUENCE [LARGE SCALE GENOMIC DNA]</scope>
    <source>
        <strain evidence="2 3">WAL 8301</strain>
    </source>
</reference>
<feature type="compositionally biased region" description="Basic residues" evidence="1">
    <location>
        <begin position="66"/>
        <end position="77"/>
    </location>
</feature>
<dbReference type="STRING" id="717959.AL1_30050"/>
<dbReference type="Proteomes" id="UP000008794">
    <property type="component" value="Chromosome"/>
</dbReference>
<dbReference type="KEGG" id="ash:AL1_30050"/>
<dbReference type="AlphaFoldDB" id="D4IQ93"/>
<accession>D4IQ93</accession>
<sequence length="94" mass="10458">MAIDISVGVTFTINSLFIYRVSRSGKPGAVWLKLVLKPRFAVKWRRTPKGKMDAGNVRRNAGPGVRKTREKGGKTARKIGNPKIGKAKRTLWPL</sequence>
<feature type="compositionally biased region" description="Basic residues" evidence="1">
    <location>
        <begin position="85"/>
        <end position="94"/>
    </location>
</feature>